<feature type="non-terminal residue" evidence="2">
    <location>
        <position position="308"/>
    </location>
</feature>
<organism evidence="2 3">
    <name type="scientific">Brachionus plicatilis</name>
    <name type="common">Marine rotifer</name>
    <name type="synonym">Brachionus muelleri</name>
    <dbReference type="NCBI Taxonomy" id="10195"/>
    <lineage>
        <taxon>Eukaryota</taxon>
        <taxon>Metazoa</taxon>
        <taxon>Spiralia</taxon>
        <taxon>Gnathifera</taxon>
        <taxon>Rotifera</taxon>
        <taxon>Eurotatoria</taxon>
        <taxon>Monogononta</taxon>
        <taxon>Pseudotrocha</taxon>
        <taxon>Ploima</taxon>
        <taxon>Brachionidae</taxon>
        <taxon>Brachionus</taxon>
    </lineage>
</organism>
<sequence length="308" mass="34770">IIIPVITGLSHFKTWKNQKQLNKFKRGIIKVAYTSDVVYITNGYNTGISKIIGDAFREESLARRSDPTPNFYSLKESQTDIGVLIGILSTSELKNAQLLNGSQEIFNYKVEDSHSGYFLNPDHTHFILVDDENIPIKLLKFRVALEKRLQFPFLNKNSKKSQLNLSDNKIISEISNDKIPIVSLLIGGGVGSISLVLTKIYQHSPILVFKGTGHAPDLISSAYEDFADRFDNFSDNHLRTAITMRITEKFPKESKDDSTRNKIKDNLLQILKNSNTQDFGNLICVIDSLSVNCELDDIDKYIILSLLQ</sequence>
<keyword evidence="3" id="KW-1185">Reference proteome</keyword>
<feature type="non-terminal residue" evidence="2">
    <location>
        <position position="1"/>
    </location>
</feature>
<dbReference type="STRING" id="10195.A0A3M7P7T8"/>
<name>A0A3M7P7T8_BRAPC</name>
<accession>A0A3M7P7T8</accession>
<dbReference type="GO" id="GO:0030001">
    <property type="term" value="P:metal ion transport"/>
    <property type="evidence" value="ECO:0007669"/>
    <property type="project" value="TreeGrafter"/>
</dbReference>
<dbReference type="GO" id="GO:0005886">
    <property type="term" value="C:plasma membrane"/>
    <property type="evidence" value="ECO:0007669"/>
    <property type="project" value="TreeGrafter"/>
</dbReference>
<dbReference type="PANTHER" id="PTHR13800:SF1">
    <property type="entry name" value="TRANSIENT RECEPTOR POTENTIAL CATION CHANNEL TRPM"/>
    <property type="match status" value="1"/>
</dbReference>
<reference evidence="2 3" key="1">
    <citation type="journal article" date="2018" name="Sci. Rep.">
        <title>Genomic signatures of local adaptation to the degree of environmental predictability in rotifers.</title>
        <authorList>
            <person name="Franch-Gras L."/>
            <person name="Hahn C."/>
            <person name="Garcia-Roger E.M."/>
            <person name="Carmona M.J."/>
            <person name="Serra M."/>
            <person name="Gomez A."/>
        </authorList>
    </citation>
    <scope>NUCLEOTIDE SEQUENCE [LARGE SCALE GENOMIC DNA]</scope>
    <source>
        <strain evidence="2">HYR1</strain>
    </source>
</reference>
<proteinExistence type="predicted"/>
<dbReference type="Pfam" id="PF18139">
    <property type="entry name" value="LSDAT_euk"/>
    <property type="match status" value="1"/>
</dbReference>
<dbReference type="InterPro" id="IPR050927">
    <property type="entry name" value="TRPM"/>
</dbReference>
<feature type="domain" description="TRPM SLOG" evidence="1">
    <location>
        <begin position="2"/>
        <end position="257"/>
    </location>
</feature>
<evidence type="ECO:0000313" key="3">
    <source>
        <dbReference type="Proteomes" id="UP000276133"/>
    </source>
</evidence>
<dbReference type="Proteomes" id="UP000276133">
    <property type="component" value="Unassembled WGS sequence"/>
</dbReference>
<dbReference type="PANTHER" id="PTHR13800">
    <property type="entry name" value="TRANSIENT RECEPTOR POTENTIAL CATION CHANNEL, SUBFAMILY M, MEMBER 6"/>
    <property type="match status" value="1"/>
</dbReference>
<gene>
    <name evidence="2" type="ORF">BpHYR1_012793</name>
</gene>
<protein>
    <submittedName>
        <fullName evidence="2">Transient receptor potential cation channel subfamily M member 2-like isoform X2</fullName>
    </submittedName>
</protein>
<dbReference type="GO" id="GO:0005261">
    <property type="term" value="F:monoatomic cation channel activity"/>
    <property type="evidence" value="ECO:0007669"/>
    <property type="project" value="TreeGrafter"/>
</dbReference>
<keyword evidence="2" id="KW-0675">Receptor</keyword>
<dbReference type="AlphaFoldDB" id="A0A3M7P7T8"/>
<comment type="caution">
    <text evidence="2">The sequence shown here is derived from an EMBL/GenBank/DDBJ whole genome shotgun (WGS) entry which is preliminary data.</text>
</comment>
<dbReference type="InterPro" id="IPR041491">
    <property type="entry name" value="TRPM_SLOG"/>
</dbReference>
<dbReference type="OrthoDB" id="301415at2759"/>
<evidence type="ECO:0000259" key="1">
    <source>
        <dbReference type="Pfam" id="PF18139"/>
    </source>
</evidence>
<evidence type="ECO:0000313" key="2">
    <source>
        <dbReference type="EMBL" id="RMZ95156.1"/>
    </source>
</evidence>
<dbReference type="EMBL" id="REGN01012553">
    <property type="protein sequence ID" value="RMZ95156.1"/>
    <property type="molecule type" value="Genomic_DNA"/>
</dbReference>